<dbReference type="AlphaFoldDB" id="A0A5B0RC07"/>
<dbReference type="Proteomes" id="UP000325313">
    <property type="component" value="Unassembled WGS sequence"/>
</dbReference>
<dbReference type="PANTHER" id="PTHR33246:SF51">
    <property type="entry name" value="MYB_SANT-LIKE DOMAIN-CONTAINING PROTEIN"/>
    <property type="match status" value="1"/>
</dbReference>
<feature type="region of interest" description="Disordered" evidence="1">
    <location>
        <begin position="1"/>
        <end position="24"/>
    </location>
</feature>
<organism evidence="2 3">
    <name type="scientific">Puccinia graminis f. sp. tritici</name>
    <dbReference type="NCBI Taxonomy" id="56615"/>
    <lineage>
        <taxon>Eukaryota</taxon>
        <taxon>Fungi</taxon>
        <taxon>Dikarya</taxon>
        <taxon>Basidiomycota</taxon>
        <taxon>Pucciniomycotina</taxon>
        <taxon>Pucciniomycetes</taxon>
        <taxon>Pucciniales</taxon>
        <taxon>Pucciniaceae</taxon>
        <taxon>Puccinia</taxon>
    </lineage>
</organism>
<name>A0A5B0RC07_PUCGR</name>
<accession>A0A5B0RC07</accession>
<gene>
    <name evidence="2" type="ORF">PGTUg99_050049</name>
</gene>
<dbReference type="Pfam" id="PF14223">
    <property type="entry name" value="Retrotran_gag_2"/>
    <property type="match status" value="1"/>
</dbReference>
<sequence length="218" mass="24391">MSTTNKGADGVSAGHPTLKLTGVEQLKPPGSDSNYLEWSWILEIHFAATDVDYIINDKPEVAQAKASFDRDNKAVCAVISRTIHPINIRNVRHLKNDARALWDSLKKAHDHDSSARGVMYWLRKLTLSRMVDNDLPTHLDEMARTFESLSALITAESPLTPDDIYSSSILNSLPPDWLSCVSVSSMINEPRVDPSRLIDALKAEHLIRRKTTRFDDTA</sequence>
<proteinExistence type="predicted"/>
<reference evidence="2 3" key="1">
    <citation type="submission" date="2019-05" db="EMBL/GenBank/DDBJ databases">
        <title>Emergence of the Ug99 lineage of the wheat stem rust pathogen through somatic hybridization.</title>
        <authorList>
            <person name="Li F."/>
            <person name="Upadhyaya N.M."/>
            <person name="Sperschneider J."/>
            <person name="Matny O."/>
            <person name="Nguyen-Phuc H."/>
            <person name="Mago R."/>
            <person name="Raley C."/>
            <person name="Miller M.E."/>
            <person name="Silverstein K.A.T."/>
            <person name="Henningsen E."/>
            <person name="Hirsch C.D."/>
            <person name="Visser B."/>
            <person name="Pretorius Z.A."/>
            <person name="Steffenson B.J."/>
            <person name="Schwessinger B."/>
            <person name="Dodds P.N."/>
            <person name="Figueroa M."/>
        </authorList>
    </citation>
    <scope>NUCLEOTIDE SEQUENCE [LARGE SCALE GENOMIC DNA]</scope>
    <source>
        <strain evidence="2 3">Ug99</strain>
    </source>
</reference>
<dbReference type="PANTHER" id="PTHR33246">
    <property type="entry name" value="CCHC-TYPE DOMAIN-CONTAINING PROTEIN"/>
    <property type="match status" value="1"/>
</dbReference>
<dbReference type="EMBL" id="VDEP01000214">
    <property type="protein sequence ID" value="KAA1122889.1"/>
    <property type="molecule type" value="Genomic_DNA"/>
</dbReference>
<evidence type="ECO:0000313" key="3">
    <source>
        <dbReference type="Proteomes" id="UP000325313"/>
    </source>
</evidence>
<evidence type="ECO:0000313" key="2">
    <source>
        <dbReference type="EMBL" id="KAA1122889.1"/>
    </source>
</evidence>
<evidence type="ECO:0000256" key="1">
    <source>
        <dbReference type="SAM" id="MobiDB-lite"/>
    </source>
</evidence>
<comment type="caution">
    <text evidence="2">The sequence shown here is derived from an EMBL/GenBank/DDBJ whole genome shotgun (WGS) entry which is preliminary data.</text>
</comment>
<protein>
    <submittedName>
        <fullName evidence="2">Uncharacterized protein</fullName>
    </submittedName>
</protein>